<dbReference type="GO" id="GO:0005886">
    <property type="term" value="C:plasma membrane"/>
    <property type="evidence" value="ECO:0007669"/>
    <property type="project" value="TreeGrafter"/>
</dbReference>
<dbReference type="GO" id="GO:0005975">
    <property type="term" value="P:carbohydrate metabolic process"/>
    <property type="evidence" value="ECO:0007669"/>
    <property type="project" value="InterPro"/>
</dbReference>
<dbReference type="GO" id="GO:0046872">
    <property type="term" value="F:metal ion binding"/>
    <property type="evidence" value="ECO:0007669"/>
    <property type="project" value="UniProtKB-KW"/>
</dbReference>
<dbReference type="NCBIfam" id="TIGR03897">
    <property type="entry name" value="lanti_2_LanM"/>
    <property type="match status" value="1"/>
</dbReference>
<dbReference type="GO" id="GO:0031179">
    <property type="term" value="P:peptide modification"/>
    <property type="evidence" value="ECO:0007669"/>
    <property type="project" value="InterPro"/>
</dbReference>
<dbReference type="PANTHER" id="PTHR12736:SF7">
    <property type="entry name" value="LANC-LIKE PROTEIN 3"/>
    <property type="match status" value="1"/>
</dbReference>
<dbReference type="SUPFAM" id="SSF158745">
    <property type="entry name" value="LanC-like"/>
    <property type="match status" value="1"/>
</dbReference>
<comment type="caution">
    <text evidence="3">The sequence shown here is derived from an EMBL/GenBank/DDBJ whole genome shotgun (WGS) entry which is preliminary data.</text>
</comment>
<gene>
    <name evidence="3" type="primary">lanM</name>
    <name evidence="4" type="ORF">HU715_016570</name>
    <name evidence="3" type="ORF">HU715_24940</name>
</gene>
<evidence type="ECO:0000256" key="1">
    <source>
        <dbReference type="PIRSR" id="PIRSR607822-1"/>
    </source>
</evidence>
<dbReference type="InterPro" id="IPR007822">
    <property type="entry name" value="LANC-like"/>
</dbReference>
<dbReference type="AlphaFoldDB" id="A0A923FKX8"/>
<evidence type="ECO:0000313" key="3">
    <source>
        <dbReference type="EMBL" id="MBC3392906.1"/>
    </source>
</evidence>
<reference evidence="3" key="2">
    <citation type="submission" date="2020-07" db="EMBL/GenBank/DDBJ databases">
        <authorList>
            <person name="Lood C."/>
            <person name="Girard L."/>
        </authorList>
    </citation>
    <scope>NUCLEOTIDE SEQUENCE</scope>
    <source>
        <strain evidence="3">SWRI12</strain>
    </source>
</reference>
<reference evidence="4" key="3">
    <citation type="submission" date="2021-06" db="EMBL/GenBank/DDBJ databases">
        <title>Updating the genus Pseudomonas: Description of 43 new species and partition of the Pseudomonas putida group.</title>
        <authorList>
            <person name="Girard L."/>
            <person name="Lood C."/>
            <person name="Vandamme P."/>
            <person name="Rokni-Zadeh H."/>
            <person name="Van Noort V."/>
            <person name="Hofte M."/>
            <person name="Lavigne R."/>
            <person name="De Mot R."/>
        </authorList>
    </citation>
    <scope>NUCLEOTIDE SEQUENCE</scope>
    <source>
        <strain evidence="4">SWRI12</strain>
    </source>
</reference>
<protein>
    <submittedName>
        <fullName evidence="3">Type 2 lantipeptide synthetase LanM</fullName>
    </submittedName>
</protein>
<dbReference type="SMART" id="SM01260">
    <property type="entry name" value="LANC_like"/>
    <property type="match status" value="1"/>
</dbReference>
<dbReference type="PANTHER" id="PTHR12736">
    <property type="entry name" value="LANC-LIKE PROTEIN"/>
    <property type="match status" value="1"/>
</dbReference>
<reference evidence="3 5" key="1">
    <citation type="journal article" date="2020" name="Microorganisms">
        <title>Reliable Identification of Environmental Pseudomonas Isolates Using the rpoD Gene.</title>
        <authorList>
            <consortium name="The Broad Institute Genome Sequencing Platform"/>
            <person name="Girard L."/>
            <person name="Lood C."/>
            <person name="Rokni-Zadeh H."/>
            <person name="van Noort V."/>
            <person name="Lavigne R."/>
            <person name="De Mot R."/>
        </authorList>
    </citation>
    <scope>NUCLEOTIDE SEQUENCE</scope>
    <source>
        <strain evidence="3 5">SWRI12</strain>
    </source>
</reference>
<feature type="binding site" evidence="1">
    <location>
        <position position="885"/>
    </location>
    <ligand>
        <name>Zn(2+)</name>
        <dbReference type="ChEBI" id="CHEBI:29105"/>
    </ligand>
</feature>
<dbReference type="RefSeq" id="WP_186709805.1">
    <property type="nucleotide sequence ID" value="NZ_JABWRB020000002.1"/>
</dbReference>
<keyword evidence="1" id="KW-0479">Metal-binding</keyword>
<evidence type="ECO:0000259" key="2">
    <source>
        <dbReference type="Pfam" id="PF13575"/>
    </source>
</evidence>
<sequence length="1031" mass="115508">MLVNALKMNQRGQYRFSSDGDIALFENNLTRLHNDDQALLNHFGLDRAQLAAYAKEPINDWHLPSDGEAVLMTLKGKITRLDSISIDPQASSGKDNFYWFGYRFFLYFLDMFKADGRYSKAAMHIDAPALFASLERYVLARVGRTSEQSLVHYLNTRIADGDDIDLDGFSEHLRTLPLLDFFEAYPVLATLLFDLLEDTLNYLYAIILDFADDIEALETAFSIPSRTIDAIEFGLGDPHGRGETVCQVKFRTTSLVYKPRASREALFFNQLLGQLREWTGADCFAIHAPRILSRGRHSWVEKIDNTPCASAADVALFYRKMGAQIAVIHALNGIDFHYENIIACGSSPVMIDLECLFTASTSDLLLELPADCALSNTFKLVQQSVCSSGFVPFSQGSNNDQSGLTRQELFISTRHALVFEEGFYHLRKTEFEHFPEQKHLPLLHGVHKGPEAYKAELLHGFEYAYEELMTHRQAMMQLLEQAAGELSTRVLLKNSQRYADFIGLSRHPRFMKNMLDRELLLATLWKDLKEPYREKAIPRHEIADLQRAAIPCFTLSLSSNQLTSAQGETIEMTQLQPPIKSCLQKIANLSKADRALQLTLLEMCLYPGPNGQPSPRATPEKAAPENRLDGILSISSRLEALALKGTATDVCWLAFHKHPTTHRKYPSPMDHGLYSGIAGIGLFYLSLFKVSGKPHLLSLLDQVLDSLEQHFGFFKADLTVSAYHGLGSYIYLLINRRQITGDPKHDEKIASLLTQLIEVPPEHYDFDFLGGCCGTVTLLANIHALSAHADVLPAIRRMVDYIKDQVLIEDGQLLRRDDRSVILTGLSHGLSGVIHALCKAYDVTGDEMLVPLAIQILEGENRLSREGFWLDLRELGPLDHASKWCHGDGGILIARRQLMKSMGAALDETTRQTVLDDIQRCENNLWQHGLGDGYNLCHGDFGNLICLYDLYRHSDNPEGISRVKQALGEVARQFFEGPVLDSDRVPDVSLLTGITGAGYALLYEIDPTIPNILSLDFAMPAQVGSHTSDLW</sequence>
<dbReference type="Pfam" id="PF05147">
    <property type="entry name" value="LANC_like"/>
    <property type="match status" value="1"/>
</dbReference>
<dbReference type="EMBL" id="JABWRB010000045">
    <property type="protein sequence ID" value="MBC3392906.1"/>
    <property type="molecule type" value="Genomic_DNA"/>
</dbReference>
<accession>A0A923FKX8</accession>
<dbReference type="CDD" id="cd04792">
    <property type="entry name" value="LanM-like"/>
    <property type="match status" value="1"/>
</dbReference>
<dbReference type="InterPro" id="IPR017146">
    <property type="entry name" value="Lanti_2_LanM"/>
</dbReference>
<dbReference type="EMBL" id="JABWRB020000002">
    <property type="protein sequence ID" value="MBV4496969.1"/>
    <property type="molecule type" value="Genomic_DNA"/>
</dbReference>
<evidence type="ECO:0000313" key="5">
    <source>
        <dbReference type="Proteomes" id="UP000636518"/>
    </source>
</evidence>
<dbReference type="Gene3D" id="1.50.10.10">
    <property type="match status" value="1"/>
</dbReference>
<feature type="binding site" evidence="1">
    <location>
        <position position="937"/>
    </location>
    <ligand>
        <name>Zn(2+)</name>
        <dbReference type="ChEBI" id="CHEBI:29105"/>
    </ligand>
</feature>
<feature type="domain" description="Lantibiotic biosynthesis protein dehydration" evidence="2">
    <location>
        <begin position="185"/>
        <end position="555"/>
    </location>
</feature>
<dbReference type="Proteomes" id="UP000636518">
    <property type="component" value="Unassembled WGS sequence"/>
</dbReference>
<keyword evidence="5" id="KW-1185">Reference proteome</keyword>
<keyword evidence="1" id="KW-0862">Zinc</keyword>
<name>A0A923FKX8_9PSED</name>
<dbReference type="PRINTS" id="PR01950">
    <property type="entry name" value="LANCSUPER"/>
</dbReference>
<dbReference type="InterPro" id="IPR012341">
    <property type="entry name" value="6hp_glycosidase-like_sf"/>
</dbReference>
<proteinExistence type="predicted"/>
<feature type="binding site" evidence="1">
    <location>
        <position position="938"/>
    </location>
    <ligand>
        <name>Zn(2+)</name>
        <dbReference type="ChEBI" id="CHEBI:29105"/>
    </ligand>
</feature>
<organism evidence="3">
    <name type="scientific">Pseudomonas zanjanensis</name>
    <dbReference type="NCBI Taxonomy" id="2745496"/>
    <lineage>
        <taxon>Bacteria</taxon>
        <taxon>Pseudomonadati</taxon>
        <taxon>Pseudomonadota</taxon>
        <taxon>Gammaproteobacteria</taxon>
        <taxon>Pseudomonadales</taxon>
        <taxon>Pseudomonadaceae</taxon>
        <taxon>Pseudomonas</taxon>
    </lineage>
</organism>
<dbReference type="InterPro" id="IPR025410">
    <property type="entry name" value="Lant_dehyd"/>
</dbReference>
<dbReference type="Pfam" id="PF13575">
    <property type="entry name" value="DUF4135"/>
    <property type="match status" value="1"/>
</dbReference>
<dbReference type="PIRSF" id="PIRSF037228">
    <property type="entry name" value="Lant_mod_RumM"/>
    <property type="match status" value="1"/>
</dbReference>
<evidence type="ECO:0000313" key="4">
    <source>
        <dbReference type="EMBL" id="MBV4496969.1"/>
    </source>
</evidence>